<dbReference type="FunFam" id="1.10.10.10:FF:000001">
    <property type="entry name" value="LysR family transcriptional regulator"/>
    <property type="match status" value="1"/>
</dbReference>
<dbReference type="CDD" id="cd08440">
    <property type="entry name" value="PBP2_LTTR_like_4"/>
    <property type="match status" value="1"/>
</dbReference>
<gene>
    <name evidence="6" type="ORF">ELY33_15445</name>
</gene>
<comment type="caution">
    <text evidence="6">The sequence shown here is derived from an EMBL/GenBank/DDBJ whole genome shotgun (WGS) entry which is preliminary data.</text>
</comment>
<reference evidence="6 7" key="1">
    <citation type="submission" date="2018-12" db="EMBL/GenBank/DDBJ databases">
        <title>three novel Halomonas strain isolated from plants.</title>
        <authorList>
            <person name="Sun C."/>
        </authorList>
    </citation>
    <scope>NUCLEOTIDE SEQUENCE [LARGE SCALE GENOMIC DNA]</scope>
    <source>
        <strain evidence="6 7">DSM 19434</strain>
    </source>
</reference>
<dbReference type="GO" id="GO:0003700">
    <property type="term" value="F:DNA-binding transcription factor activity"/>
    <property type="evidence" value="ECO:0007669"/>
    <property type="project" value="InterPro"/>
</dbReference>
<evidence type="ECO:0000256" key="4">
    <source>
        <dbReference type="ARBA" id="ARBA00023163"/>
    </source>
</evidence>
<dbReference type="EMBL" id="RZHG01000028">
    <property type="protein sequence ID" value="RUR27295.1"/>
    <property type="molecule type" value="Genomic_DNA"/>
</dbReference>
<proteinExistence type="inferred from homology"/>
<feature type="domain" description="HTH lysR-type" evidence="5">
    <location>
        <begin position="1"/>
        <end position="58"/>
    </location>
</feature>
<evidence type="ECO:0000256" key="2">
    <source>
        <dbReference type="ARBA" id="ARBA00023015"/>
    </source>
</evidence>
<dbReference type="PROSITE" id="PS50931">
    <property type="entry name" value="HTH_LYSR"/>
    <property type="match status" value="1"/>
</dbReference>
<keyword evidence="4" id="KW-0804">Transcription</keyword>
<dbReference type="Proteomes" id="UP000287336">
    <property type="component" value="Unassembled WGS sequence"/>
</dbReference>
<name>A0A3S0W3P6_9GAMM</name>
<dbReference type="SUPFAM" id="SSF46785">
    <property type="entry name" value="Winged helix' DNA-binding domain"/>
    <property type="match status" value="1"/>
</dbReference>
<dbReference type="RefSeq" id="WP_126948796.1">
    <property type="nucleotide sequence ID" value="NZ_RZHG01000028.1"/>
</dbReference>
<comment type="similarity">
    <text evidence="1">Belongs to the LysR transcriptional regulatory family.</text>
</comment>
<evidence type="ECO:0000313" key="7">
    <source>
        <dbReference type="Proteomes" id="UP000287336"/>
    </source>
</evidence>
<evidence type="ECO:0000313" key="6">
    <source>
        <dbReference type="EMBL" id="RUR27295.1"/>
    </source>
</evidence>
<accession>A0A3S0W3P6</accession>
<dbReference type="InterPro" id="IPR050950">
    <property type="entry name" value="HTH-type_LysR_regulators"/>
</dbReference>
<dbReference type="Gene3D" id="1.10.10.10">
    <property type="entry name" value="Winged helix-like DNA-binding domain superfamily/Winged helix DNA-binding domain"/>
    <property type="match status" value="1"/>
</dbReference>
<sequence length="307" mass="33838">MTVKQLRAFLAVAQTLSFTQACERLHLSQPALSLAIKGLEDSLGGKLLIRSTRNVRLTPEGESLLPLAKHLLAQWDNTEERLRQRFTLQLGRLSVAAMPSFACNLLPSALVTFRRQYPKINITVHDVINEEVIDMVRSRQVEIGIAFSPEGIGSLTFTPLFEDQFIAVVSPQSSLAEAKTLSWATLLKQDFITLQRPSMVRRLLEQELAKQHIELPVAFESHQLSTVGRMVADGLGASAVPSMCIQQMHQLGARCVPLTSPGIACRVGILTYQELSVAAQALRKVLIESINTPSLRLSSAIQHTTVL</sequence>
<dbReference type="PROSITE" id="PS51257">
    <property type="entry name" value="PROKAR_LIPOPROTEIN"/>
    <property type="match status" value="1"/>
</dbReference>
<evidence type="ECO:0000256" key="1">
    <source>
        <dbReference type="ARBA" id="ARBA00009437"/>
    </source>
</evidence>
<keyword evidence="3" id="KW-0238">DNA-binding</keyword>
<evidence type="ECO:0000256" key="3">
    <source>
        <dbReference type="ARBA" id="ARBA00023125"/>
    </source>
</evidence>
<dbReference type="OrthoDB" id="646694at2"/>
<dbReference type="Gene3D" id="3.40.190.290">
    <property type="match status" value="1"/>
</dbReference>
<dbReference type="GO" id="GO:0003677">
    <property type="term" value="F:DNA binding"/>
    <property type="evidence" value="ECO:0007669"/>
    <property type="project" value="UniProtKB-KW"/>
</dbReference>
<dbReference type="SUPFAM" id="SSF53850">
    <property type="entry name" value="Periplasmic binding protein-like II"/>
    <property type="match status" value="1"/>
</dbReference>
<dbReference type="InterPro" id="IPR005119">
    <property type="entry name" value="LysR_subst-bd"/>
</dbReference>
<dbReference type="PANTHER" id="PTHR30419:SF30">
    <property type="entry name" value="LYSR FAMILY TRANSCRIPTIONAL REGULATOR"/>
    <property type="match status" value="1"/>
</dbReference>
<dbReference type="InterPro" id="IPR036390">
    <property type="entry name" value="WH_DNA-bd_sf"/>
</dbReference>
<keyword evidence="2" id="KW-0805">Transcription regulation</keyword>
<organism evidence="6 7">
    <name type="scientific">Vreelandella andesensis</name>
    <dbReference type="NCBI Taxonomy" id="447567"/>
    <lineage>
        <taxon>Bacteria</taxon>
        <taxon>Pseudomonadati</taxon>
        <taxon>Pseudomonadota</taxon>
        <taxon>Gammaproteobacteria</taxon>
        <taxon>Oceanospirillales</taxon>
        <taxon>Halomonadaceae</taxon>
        <taxon>Vreelandella</taxon>
    </lineage>
</organism>
<dbReference type="Pfam" id="PF00126">
    <property type="entry name" value="HTH_1"/>
    <property type="match status" value="1"/>
</dbReference>
<dbReference type="Pfam" id="PF03466">
    <property type="entry name" value="LysR_substrate"/>
    <property type="match status" value="1"/>
</dbReference>
<dbReference type="GO" id="GO:0005829">
    <property type="term" value="C:cytosol"/>
    <property type="evidence" value="ECO:0007669"/>
    <property type="project" value="TreeGrafter"/>
</dbReference>
<dbReference type="PANTHER" id="PTHR30419">
    <property type="entry name" value="HTH-TYPE TRANSCRIPTIONAL REGULATOR YBHD"/>
    <property type="match status" value="1"/>
</dbReference>
<protein>
    <submittedName>
        <fullName evidence="6">LysR family transcriptional regulator</fullName>
    </submittedName>
</protein>
<dbReference type="InterPro" id="IPR036388">
    <property type="entry name" value="WH-like_DNA-bd_sf"/>
</dbReference>
<evidence type="ECO:0000259" key="5">
    <source>
        <dbReference type="PROSITE" id="PS50931"/>
    </source>
</evidence>
<dbReference type="InterPro" id="IPR000847">
    <property type="entry name" value="LysR_HTH_N"/>
</dbReference>
<dbReference type="AlphaFoldDB" id="A0A3S0W3P6"/>
<keyword evidence="7" id="KW-1185">Reference proteome</keyword>
<dbReference type="PRINTS" id="PR00039">
    <property type="entry name" value="HTHLYSR"/>
</dbReference>